<name>A0A1H8RZM2_9RHOB</name>
<dbReference type="Gene3D" id="3.40.50.2300">
    <property type="match status" value="2"/>
</dbReference>
<protein>
    <submittedName>
        <fullName evidence="5">Amino acid/amide ABC transporter substrate-binding protein, HAAT family</fullName>
    </submittedName>
</protein>
<keyword evidence="6" id="KW-1185">Reference proteome</keyword>
<comment type="similarity">
    <text evidence="1">Belongs to the leucine-binding protein family.</text>
</comment>
<dbReference type="STRING" id="569882.SAMN04490248_11039"/>
<feature type="signal peptide" evidence="3">
    <location>
        <begin position="1"/>
        <end position="21"/>
    </location>
</feature>
<dbReference type="SUPFAM" id="SSF53822">
    <property type="entry name" value="Periplasmic binding protein-like I"/>
    <property type="match status" value="1"/>
</dbReference>
<dbReference type="PANTHER" id="PTHR47235">
    <property type="entry name" value="BLR6548 PROTEIN"/>
    <property type="match status" value="1"/>
</dbReference>
<dbReference type="Pfam" id="PF13458">
    <property type="entry name" value="Peripla_BP_6"/>
    <property type="match status" value="1"/>
</dbReference>
<keyword evidence="2 3" id="KW-0732">Signal</keyword>
<organism evidence="5 6">
    <name type="scientific">Salinihabitans flavidus</name>
    <dbReference type="NCBI Taxonomy" id="569882"/>
    <lineage>
        <taxon>Bacteria</taxon>
        <taxon>Pseudomonadati</taxon>
        <taxon>Pseudomonadota</taxon>
        <taxon>Alphaproteobacteria</taxon>
        <taxon>Rhodobacterales</taxon>
        <taxon>Roseobacteraceae</taxon>
        <taxon>Salinihabitans</taxon>
    </lineage>
</organism>
<dbReference type="CDD" id="cd06334">
    <property type="entry name" value="PBP1_ABC_ligand_binding-like"/>
    <property type="match status" value="1"/>
</dbReference>
<evidence type="ECO:0000256" key="2">
    <source>
        <dbReference type="ARBA" id="ARBA00022729"/>
    </source>
</evidence>
<dbReference type="InterPro" id="IPR028081">
    <property type="entry name" value="Leu-bd"/>
</dbReference>
<dbReference type="OrthoDB" id="8184122at2"/>
<dbReference type="InterPro" id="IPR028082">
    <property type="entry name" value="Peripla_BP_I"/>
</dbReference>
<evidence type="ECO:0000256" key="1">
    <source>
        <dbReference type="ARBA" id="ARBA00010062"/>
    </source>
</evidence>
<dbReference type="EMBL" id="FODS01000010">
    <property type="protein sequence ID" value="SEO71403.1"/>
    <property type="molecule type" value="Genomic_DNA"/>
</dbReference>
<reference evidence="5 6" key="1">
    <citation type="submission" date="2016-10" db="EMBL/GenBank/DDBJ databases">
        <authorList>
            <person name="de Groot N.N."/>
        </authorList>
    </citation>
    <scope>NUCLEOTIDE SEQUENCE [LARGE SCALE GENOMIC DNA]</scope>
    <source>
        <strain evidence="5 6">DSM 27842</strain>
    </source>
</reference>
<accession>A0A1H8RZM2</accession>
<evidence type="ECO:0000313" key="5">
    <source>
        <dbReference type="EMBL" id="SEO71403.1"/>
    </source>
</evidence>
<evidence type="ECO:0000313" key="6">
    <source>
        <dbReference type="Proteomes" id="UP000198893"/>
    </source>
</evidence>
<feature type="chain" id="PRO_5011622969" evidence="3">
    <location>
        <begin position="22"/>
        <end position="427"/>
    </location>
</feature>
<dbReference type="PANTHER" id="PTHR47235:SF1">
    <property type="entry name" value="BLR6548 PROTEIN"/>
    <property type="match status" value="1"/>
</dbReference>
<dbReference type="RefSeq" id="WP_093117957.1">
    <property type="nucleotide sequence ID" value="NZ_FODS01000010.1"/>
</dbReference>
<evidence type="ECO:0000259" key="4">
    <source>
        <dbReference type="Pfam" id="PF13458"/>
    </source>
</evidence>
<dbReference type="Proteomes" id="UP000198893">
    <property type="component" value="Unassembled WGS sequence"/>
</dbReference>
<evidence type="ECO:0000256" key="3">
    <source>
        <dbReference type="SAM" id="SignalP"/>
    </source>
</evidence>
<gene>
    <name evidence="5" type="ORF">SAMN04490248_11039</name>
</gene>
<sequence>MKLKLTTLALGAIMAAAPAMAELVFPSLSYRTGPYAANGIPFADGYADYFTLLNERDGGIGGEPIRMIECETGYNTEKGVECYEATKGEGSLVYQPLSTGITYQLIPKVTSDGIPMHSMGYGRTSAKNGEVFRYIFNYPANYWDGASHAIKHILDINDGDISGQKIALVYHNSAYGKEPIRTLEDLAEKHGYELMLLPVDHPGQEQKSQWLQIRRERPDNVIMWGWGVMNQVAIQEAVNIRYPMEDFIGIWWSGSENDVKPAGDGADGYKALTFHNFGTDYPLFEDLQEYVIDAGKAAGAGDQVGTVLYNRGLYAAMLAAEAAKTAQEIHDTAAITPEMMRDGMEALEITEEKMADLGLPNFGPEFKVSCENHGGNGFGAVAQWDASAGDWTMITDYFQSDQEVLAPLIEADSMAYAEEAGIEPGCD</sequence>
<proteinExistence type="inferred from homology"/>
<feature type="domain" description="Leucine-binding protein" evidence="4">
    <location>
        <begin position="28"/>
        <end position="386"/>
    </location>
</feature>
<dbReference type="AlphaFoldDB" id="A0A1H8RZM2"/>